<comment type="cofactor">
    <cofactor evidence="1">
        <name>pyridoxal 5'-phosphate</name>
        <dbReference type="ChEBI" id="CHEBI:597326"/>
    </cofactor>
</comment>
<evidence type="ECO:0000259" key="7">
    <source>
        <dbReference type="Pfam" id="PF02347"/>
    </source>
</evidence>
<dbReference type="Pfam" id="PF02347">
    <property type="entry name" value="GDC-P"/>
    <property type="match status" value="2"/>
</dbReference>
<dbReference type="InterPro" id="IPR003437">
    <property type="entry name" value="GcvP"/>
</dbReference>
<dbReference type="InterPro" id="IPR015422">
    <property type="entry name" value="PyrdxlP-dep_Trfase_small"/>
</dbReference>
<dbReference type="SUPFAM" id="SSF53383">
    <property type="entry name" value="PLP-dependent transferases"/>
    <property type="match status" value="2"/>
</dbReference>
<dbReference type="InterPro" id="IPR015421">
    <property type="entry name" value="PyrdxlP-dep_Trfase_major"/>
</dbReference>
<evidence type="ECO:0000256" key="6">
    <source>
        <dbReference type="ARBA" id="ARBA00049026"/>
    </source>
</evidence>
<comment type="catalytic activity">
    <reaction evidence="6">
        <text>N(6)-[(R)-lipoyl]-L-lysyl-[glycine-cleavage complex H protein] + glycine + H(+) = N(6)-[(R)-S(8)-aminomethyldihydrolipoyl]-L-lysyl-[glycine-cleavage complex H protein] + CO2</text>
        <dbReference type="Rhea" id="RHEA:24304"/>
        <dbReference type="Rhea" id="RHEA-COMP:10494"/>
        <dbReference type="Rhea" id="RHEA-COMP:10495"/>
        <dbReference type="ChEBI" id="CHEBI:15378"/>
        <dbReference type="ChEBI" id="CHEBI:16526"/>
        <dbReference type="ChEBI" id="CHEBI:57305"/>
        <dbReference type="ChEBI" id="CHEBI:83099"/>
        <dbReference type="ChEBI" id="CHEBI:83143"/>
        <dbReference type="EC" id="1.4.4.2"/>
    </reaction>
</comment>
<dbReference type="InterPro" id="IPR015424">
    <property type="entry name" value="PyrdxlP-dep_Trfase"/>
</dbReference>
<dbReference type="FunFam" id="3.40.640.10:FF:000005">
    <property type="entry name" value="Glycine dehydrogenase (decarboxylating), mitochondrial"/>
    <property type="match status" value="1"/>
</dbReference>
<dbReference type="HAMAP" id="MF_00711">
    <property type="entry name" value="GcvP"/>
    <property type="match status" value="1"/>
</dbReference>
<dbReference type="EC" id="1.4.4.2" evidence="3"/>
<evidence type="ECO:0000256" key="2">
    <source>
        <dbReference type="ARBA" id="ARBA00010756"/>
    </source>
</evidence>
<feature type="domain" description="Glycine cleavage system P-protein N-terminal" evidence="7">
    <location>
        <begin position="12"/>
        <end position="437"/>
    </location>
</feature>
<dbReference type="InterPro" id="IPR020581">
    <property type="entry name" value="GDC_P"/>
</dbReference>
<reference evidence="9" key="1">
    <citation type="submission" date="2018-05" db="EMBL/GenBank/DDBJ databases">
        <authorList>
            <person name="Lanie J.A."/>
            <person name="Ng W.-L."/>
            <person name="Kazmierczak K.M."/>
            <person name="Andrzejewski T.M."/>
            <person name="Davidsen T.M."/>
            <person name="Wayne K.J."/>
            <person name="Tettelin H."/>
            <person name="Glass J.I."/>
            <person name="Rusch D."/>
            <person name="Podicherti R."/>
            <person name="Tsui H.-C.T."/>
            <person name="Winkler M.E."/>
        </authorList>
    </citation>
    <scope>NUCLEOTIDE SEQUENCE</scope>
</reference>
<dbReference type="NCBIfam" id="TIGR00461">
    <property type="entry name" value="gcvP"/>
    <property type="match status" value="1"/>
</dbReference>
<gene>
    <name evidence="9" type="ORF">METZ01_LOCUS60555</name>
</gene>
<name>A0A381SWL7_9ZZZZ</name>
<feature type="domain" description="Glycine cleavage system P-protein N-terminal" evidence="7">
    <location>
        <begin position="448"/>
        <end position="726"/>
    </location>
</feature>
<dbReference type="PANTHER" id="PTHR11773:SF1">
    <property type="entry name" value="GLYCINE DEHYDROGENASE (DECARBOXYLATING), MITOCHONDRIAL"/>
    <property type="match status" value="1"/>
</dbReference>
<dbReference type="Pfam" id="PF21478">
    <property type="entry name" value="GcvP2_C"/>
    <property type="match status" value="1"/>
</dbReference>
<dbReference type="Gene3D" id="3.40.640.10">
    <property type="entry name" value="Type I PLP-dependent aspartate aminotransferase-like (Major domain)"/>
    <property type="match status" value="2"/>
</dbReference>
<evidence type="ECO:0000256" key="5">
    <source>
        <dbReference type="ARBA" id="ARBA00023002"/>
    </source>
</evidence>
<dbReference type="GO" id="GO:0019464">
    <property type="term" value="P:glycine decarboxylation via glycine cleavage system"/>
    <property type="evidence" value="ECO:0007669"/>
    <property type="project" value="TreeGrafter"/>
</dbReference>
<evidence type="ECO:0000256" key="4">
    <source>
        <dbReference type="ARBA" id="ARBA00022898"/>
    </source>
</evidence>
<evidence type="ECO:0000259" key="8">
    <source>
        <dbReference type="Pfam" id="PF21478"/>
    </source>
</evidence>
<accession>A0A381SWL7</accession>
<comment type="similarity">
    <text evidence="2">Belongs to the GcvP family.</text>
</comment>
<evidence type="ECO:0000256" key="1">
    <source>
        <dbReference type="ARBA" id="ARBA00001933"/>
    </source>
</evidence>
<dbReference type="InterPro" id="IPR049315">
    <property type="entry name" value="GDC-P_N"/>
</dbReference>
<dbReference type="EMBL" id="UINC01003599">
    <property type="protein sequence ID" value="SVA07701.1"/>
    <property type="molecule type" value="Genomic_DNA"/>
</dbReference>
<dbReference type="FunFam" id="3.90.1150.10:FF:000007">
    <property type="entry name" value="Glycine dehydrogenase (decarboxylating), mitochondrial"/>
    <property type="match status" value="1"/>
</dbReference>
<keyword evidence="5" id="KW-0560">Oxidoreductase</keyword>
<sequence length="956" mass="105913">MIDNTSKEFIGRHIGPSEEEIKKMLKVVGADSLDDLIKKTVPDNILLKDELKIGNPTSEHESLKQLKTISEKNKVYTNYIGMGYSNTYMPNVILRNIYCNPGWYTAYTPYQPEVAQGRLEMLLNFQQMILDFTGMDIANASLLDEATATAEAIGLSRRLDKNNLNKVFVSSDCNPQTIDVIKTRTEVFGLKLIIGDQEKDLKDIKGDIICGILAYPGTLGDIRDPSEAISVIHKKKGKAILVCDLLALAKLKTPAELGADIAVGSSQRFGIPMGYGGPHAAFFATKDEYKRAMPGRIIGVSVDRLGKKALRMALQTREQHIRREKATSNICTAQALLAIISAAYAIYHGPDGINKIAERISKLTKSFADKIKKSGYELYSDNFFDTVTILTKNKTKNIFKNALNNGVNIRMVDDNMLSIAFDERKSVEKTNDLLKIFNSSESINETGKVILSNIPKKLERSSKYLTHPVFNSYHSETEMTRYLKKLEDSDIALNRSMISLGSCTMKLNAVSEMIPVTWGGFYEPHPFAPLEQMEGYRNLFTDLKNWLREITGFSGVSLQPNAGAQGEYAGLMIIRKYHLENGDKDRNVCLIPSSAHGTNPASAQMAGMKIVVVGCDKNGNIDIEELKSKAKQYSKNLSALMVTYPSTHGVFEEKIKEICNIVHDNGGQVYMDGANLNALVGIAKPGKFGPDVCHINLHKTFCVPHGGGGPGMGPIACKKHLDSFLPKHEVIKDCGPTTGIGAVSAAPWGSASILVISWMYIKMMGAEGLKKVSQVAILNANYISKKLKKHFSVLYTGKNGNVAHECIIDIRPIKTETGITEEDIAKRLIDFGFHAPTMSWPVPGTIMIEPTESESLSEIDRFCETLIKIKEEIDKVKSGEFDKNDNPLKNAPHTHVELTANEWKHKYDRETAAYPSATLKSYKYWPPVARVDNVYGDKNLFCSCPSIDEYKKETAA</sequence>
<dbReference type="GO" id="GO:0004375">
    <property type="term" value="F:glycine dehydrogenase (decarboxylating) activity"/>
    <property type="evidence" value="ECO:0007669"/>
    <property type="project" value="UniProtKB-EC"/>
</dbReference>
<organism evidence="9">
    <name type="scientific">marine metagenome</name>
    <dbReference type="NCBI Taxonomy" id="408172"/>
    <lineage>
        <taxon>unclassified sequences</taxon>
        <taxon>metagenomes</taxon>
        <taxon>ecological metagenomes</taxon>
    </lineage>
</organism>
<dbReference type="FunFam" id="3.40.640.10:FF:000007">
    <property type="entry name" value="glycine dehydrogenase (Decarboxylating), mitochondrial"/>
    <property type="match status" value="1"/>
</dbReference>
<dbReference type="NCBIfam" id="NF003346">
    <property type="entry name" value="PRK04366.1"/>
    <property type="match status" value="1"/>
</dbReference>
<dbReference type="GO" id="GO:0005829">
    <property type="term" value="C:cytosol"/>
    <property type="evidence" value="ECO:0007669"/>
    <property type="project" value="TreeGrafter"/>
</dbReference>
<dbReference type="GO" id="GO:0016594">
    <property type="term" value="F:glycine binding"/>
    <property type="evidence" value="ECO:0007669"/>
    <property type="project" value="TreeGrafter"/>
</dbReference>
<keyword evidence="4" id="KW-0663">Pyridoxal phosphate</keyword>
<proteinExistence type="inferred from homology"/>
<dbReference type="CDD" id="cd00613">
    <property type="entry name" value="GDC-P"/>
    <property type="match status" value="2"/>
</dbReference>
<evidence type="ECO:0000313" key="9">
    <source>
        <dbReference type="EMBL" id="SVA07701.1"/>
    </source>
</evidence>
<protein>
    <recommendedName>
        <fullName evidence="3">glycine dehydrogenase (aminomethyl-transferring)</fullName>
        <ecNumber evidence="3">1.4.4.2</ecNumber>
    </recommendedName>
</protein>
<feature type="domain" description="Glycine dehydrogenase C-terminal" evidence="8">
    <location>
        <begin position="773"/>
        <end position="893"/>
    </location>
</feature>
<dbReference type="PANTHER" id="PTHR11773">
    <property type="entry name" value="GLYCINE DEHYDROGENASE, DECARBOXYLATING"/>
    <property type="match status" value="1"/>
</dbReference>
<dbReference type="GO" id="GO:0005960">
    <property type="term" value="C:glycine cleavage complex"/>
    <property type="evidence" value="ECO:0007669"/>
    <property type="project" value="TreeGrafter"/>
</dbReference>
<dbReference type="AlphaFoldDB" id="A0A381SWL7"/>
<dbReference type="Gene3D" id="3.90.1150.10">
    <property type="entry name" value="Aspartate Aminotransferase, domain 1"/>
    <property type="match status" value="2"/>
</dbReference>
<dbReference type="InterPro" id="IPR049316">
    <property type="entry name" value="GDC-P_C"/>
</dbReference>
<dbReference type="GO" id="GO:0030170">
    <property type="term" value="F:pyridoxal phosphate binding"/>
    <property type="evidence" value="ECO:0007669"/>
    <property type="project" value="TreeGrafter"/>
</dbReference>
<evidence type="ECO:0000256" key="3">
    <source>
        <dbReference type="ARBA" id="ARBA00012134"/>
    </source>
</evidence>